<dbReference type="AlphaFoldDB" id="A0A429XZC8"/>
<dbReference type="Pfam" id="PF01970">
    <property type="entry name" value="TctA"/>
    <property type="match status" value="1"/>
</dbReference>
<feature type="transmembrane region" description="Helical" evidence="1">
    <location>
        <begin position="385"/>
        <end position="405"/>
    </location>
</feature>
<feature type="transmembrane region" description="Helical" evidence="1">
    <location>
        <begin position="460"/>
        <end position="481"/>
    </location>
</feature>
<feature type="transmembrane region" description="Helical" evidence="1">
    <location>
        <begin position="147"/>
        <end position="163"/>
    </location>
</feature>
<feature type="transmembrane region" description="Helical" evidence="1">
    <location>
        <begin position="61"/>
        <end position="82"/>
    </location>
</feature>
<evidence type="ECO:0000313" key="4">
    <source>
        <dbReference type="Proteomes" id="UP000287156"/>
    </source>
</evidence>
<feature type="transmembrane region" description="Helical" evidence="1">
    <location>
        <begin position="169"/>
        <end position="187"/>
    </location>
</feature>
<reference evidence="3" key="1">
    <citation type="submission" date="2018-12" db="EMBL/GenBank/DDBJ databases">
        <authorList>
            <person name="Sun L."/>
            <person name="Chen Z."/>
        </authorList>
    </citation>
    <scope>NUCLEOTIDE SEQUENCE [LARGE SCALE GENOMIC DNA]</scope>
    <source>
        <strain evidence="3">3-2-2</strain>
    </source>
</reference>
<feature type="transmembrane region" description="Helical" evidence="1">
    <location>
        <begin position="115"/>
        <end position="135"/>
    </location>
</feature>
<keyword evidence="1" id="KW-0472">Membrane</keyword>
<dbReference type="RefSeq" id="WP_126050499.1">
    <property type="nucleotide sequence ID" value="NZ_QYTV02000004.1"/>
</dbReference>
<feature type="transmembrane region" description="Helical" evidence="1">
    <location>
        <begin position="199"/>
        <end position="220"/>
    </location>
</feature>
<feature type="domain" description="DUF112" evidence="2">
    <location>
        <begin position="20"/>
        <end position="437"/>
    </location>
</feature>
<dbReference type="Proteomes" id="UP000287156">
    <property type="component" value="Unassembled WGS sequence"/>
</dbReference>
<dbReference type="OrthoDB" id="9781349at2"/>
<accession>A0A429XZC8</accession>
<gene>
    <name evidence="3" type="ORF">D4T97_010670</name>
</gene>
<organism evidence="3 4">
    <name type="scientific">Siminovitchia acidinfaciens</name>
    <dbReference type="NCBI Taxonomy" id="2321395"/>
    <lineage>
        <taxon>Bacteria</taxon>
        <taxon>Bacillati</taxon>
        <taxon>Bacillota</taxon>
        <taxon>Bacilli</taxon>
        <taxon>Bacillales</taxon>
        <taxon>Bacillaceae</taxon>
        <taxon>Siminovitchia</taxon>
    </lineage>
</organism>
<comment type="caution">
    <text evidence="3">The sequence shown here is derived from an EMBL/GenBank/DDBJ whole genome shotgun (WGS) entry which is preliminary data.</text>
</comment>
<dbReference type="EMBL" id="QYTV02000004">
    <property type="protein sequence ID" value="RST74136.1"/>
    <property type="molecule type" value="Genomic_DNA"/>
</dbReference>
<keyword evidence="1" id="KW-0812">Transmembrane</keyword>
<dbReference type="PANTHER" id="PTHR35342:SF5">
    <property type="entry name" value="TRICARBOXYLIC TRANSPORT PROTEIN"/>
    <property type="match status" value="1"/>
</dbReference>
<dbReference type="InterPro" id="IPR002823">
    <property type="entry name" value="DUF112_TM"/>
</dbReference>
<keyword evidence="4" id="KW-1185">Reference proteome</keyword>
<proteinExistence type="predicted"/>
<keyword evidence="1" id="KW-1133">Transmembrane helix</keyword>
<evidence type="ECO:0000259" key="2">
    <source>
        <dbReference type="Pfam" id="PF01970"/>
    </source>
</evidence>
<feature type="transmembrane region" description="Helical" evidence="1">
    <location>
        <begin position="20"/>
        <end position="49"/>
    </location>
</feature>
<evidence type="ECO:0000256" key="1">
    <source>
        <dbReference type="SAM" id="Phobius"/>
    </source>
</evidence>
<feature type="transmembrane region" description="Helical" evidence="1">
    <location>
        <begin position="357"/>
        <end position="379"/>
    </location>
</feature>
<feature type="transmembrane region" description="Helical" evidence="1">
    <location>
        <begin position="412"/>
        <end position="440"/>
    </location>
</feature>
<protein>
    <recommendedName>
        <fullName evidence="2">DUF112 domain-containing protein</fullName>
    </recommendedName>
</protein>
<name>A0A429XZC8_9BACI</name>
<evidence type="ECO:0000313" key="3">
    <source>
        <dbReference type="EMBL" id="RST74136.1"/>
    </source>
</evidence>
<sequence length="505" mass="53444">MLDISSLAGSFVDIFSLKFLLLFIIGTVAGMVVGSLPGLTTTMGVSLLISFTWGMDWLEAIILIVSIHIAGTYGGSTSAIFLNIPGTPAAAATALDGYPMARRGEGGLARGLATFQSFVGGVLAGILFLIGAPLLSKLSVHFGSWEYFLLAMLGIIISANLASESLVKGLMSGFIGLSLATIGIDSISGAQRFTFGESALMDGFNLIAVLIGVFGIAEVIESFSKMRPPLKPEGLKSMFPPLRMLGKFFPLGAKSSVTGAVIGAIPGLGADIASWVSYDMAKRSSKSPETFGKGNPEGIVAAETANNACVPGSYIPMLTLGIPGDAVTAVIIGGLLLHGLQPGPLLTQQNPDIFGQFFAIIIVASLFMLVFGLFFSFFFQKILTIPSSIVLLIVTVLSVIGTYAVNSRPFDIAVMFAFGVIGYLMRRVGLSAPPMILGLILGLMAEQNFRRAMVSADFSFLPFVTRPISLIMLFCIIFVLLNQNQFLTKKIKNIFGNVSNRRNAA</sequence>
<feature type="transmembrane region" description="Helical" evidence="1">
    <location>
        <begin position="314"/>
        <end position="337"/>
    </location>
</feature>
<dbReference type="PANTHER" id="PTHR35342">
    <property type="entry name" value="TRICARBOXYLIC TRANSPORT PROTEIN"/>
    <property type="match status" value="1"/>
</dbReference>